<dbReference type="GO" id="GO:0005524">
    <property type="term" value="F:ATP binding"/>
    <property type="evidence" value="ECO:0007669"/>
    <property type="project" value="InterPro"/>
</dbReference>
<dbReference type="eggNOG" id="KOG0192">
    <property type="taxonomic scope" value="Eukaryota"/>
</dbReference>
<protein>
    <recommendedName>
        <fullName evidence="2">Protein kinase domain-containing protein</fullName>
    </recommendedName>
</protein>
<feature type="compositionally biased region" description="Polar residues" evidence="1">
    <location>
        <begin position="81"/>
        <end position="92"/>
    </location>
</feature>
<feature type="compositionally biased region" description="Low complexity" evidence="1">
    <location>
        <begin position="162"/>
        <end position="171"/>
    </location>
</feature>
<accession>D8U850</accession>
<feature type="region of interest" description="Disordered" evidence="1">
    <location>
        <begin position="58"/>
        <end position="112"/>
    </location>
</feature>
<reference evidence="3 4" key="1">
    <citation type="journal article" date="2010" name="Science">
        <title>Genomic analysis of organismal complexity in the multicellular green alga Volvox carteri.</title>
        <authorList>
            <person name="Prochnik S.E."/>
            <person name="Umen J."/>
            <person name="Nedelcu A.M."/>
            <person name="Hallmann A."/>
            <person name="Miller S.M."/>
            <person name="Nishii I."/>
            <person name="Ferris P."/>
            <person name="Kuo A."/>
            <person name="Mitros T."/>
            <person name="Fritz-Laylin L.K."/>
            <person name="Hellsten U."/>
            <person name="Chapman J."/>
            <person name="Simakov O."/>
            <person name="Rensing S.A."/>
            <person name="Terry A."/>
            <person name="Pangilinan J."/>
            <person name="Kapitonov V."/>
            <person name="Jurka J."/>
            <person name="Salamov A."/>
            <person name="Shapiro H."/>
            <person name="Schmutz J."/>
            <person name="Grimwood J."/>
            <person name="Lindquist E."/>
            <person name="Lucas S."/>
            <person name="Grigoriev I.V."/>
            <person name="Schmitt R."/>
            <person name="Kirk D."/>
            <person name="Rokhsar D.S."/>
        </authorList>
    </citation>
    <scope>NUCLEOTIDE SEQUENCE [LARGE SCALE GENOMIC DNA]</scope>
    <source>
        <strain evidence="4">f. Nagariensis / Eve</strain>
    </source>
</reference>
<feature type="compositionally biased region" description="Low complexity" evidence="1">
    <location>
        <begin position="1078"/>
        <end position="1091"/>
    </location>
</feature>
<dbReference type="PANTHER" id="PTHR44329:SF214">
    <property type="entry name" value="PROTEIN KINASE DOMAIN-CONTAINING PROTEIN"/>
    <property type="match status" value="1"/>
</dbReference>
<name>D8U850_VOLCA</name>
<feature type="compositionally biased region" description="Pro residues" evidence="1">
    <location>
        <begin position="189"/>
        <end position="205"/>
    </location>
</feature>
<dbReference type="FunFam" id="1.10.510.10:FF:001308">
    <property type="entry name" value="Predicted protein"/>
    <property type="match status" value="1"/>
</dbReference>
<dbReference type="RefSeq" id="XP_002954880.1">
    <property type="nucleotide sequence ID" value="XM_002954834.1"/>
</dbReference>
<dbReference type="PROSITE" id="PS00108">
    <property type="entry name" value="PROTEIN_KINASE_ST"/>
    <property type="match status" value="1"/>
</dbReference>
<sequence length="1106" mass="114427">MLSRLSCLICCGASPEARNSSDVVAVQAGDTRANDEGCDELTSIKAAFQDGVQSDFARSPEDCRVREVPSPLRKTQKRQNSEQGLETSSTADASREPSALHAQPPKPSMFSAAECMPEGEFRAQPRAGHNLADADPLSGPEEGIRPSTTSTYSFIEPHSPFVASAAPAVSPRGGTHGSFQQQQSAHSPGAPPSRPPQPPMEPPSVPSQHSKDECPSTAFPPPPSLQPPPSFLCAAGSGMQPLPPRHLASIISSSTDMQITASLSEPLVTSCSPGSGPPANTLHACGAGGGSSSAGTAVTAFSAATQLQPGAVMQQQMAVTCAVQLPAAAPPPAGHPKQERQQQQQQGCLKDEQQHGAQQQQQQQQQQLNVGGSLPPGSAATVAAAGGAGGGGGGGGGAVSLAGARSGGGGGGGALYPPYVAARGSLRAGSESGSMVQRVMDDTGAVQLLAPYVPYPLDVGCSTSRLPKQAARDMSQVALMQMLHFGSTSGRVPLQHLASLNVTALSKEIRALHWIGQGGGGAVFQGVWQGAPVAVKFMLAARPEHVDATALEAIVSLTVGHPNVVTTYSFDVTRLTESSFMSDAVAGTRFSCRFSHQHLGTTATEDCSATALFNALMETETALESWTGGGCGANAAAAAVRQRQQQAVCTAAGGGSRPASMVRVESLNMRVRRAQAAAALASGSGSPAPSAEAVSADRVPGDGSGGGGGVAVGTNSPNDCTANGAAAAGAGAGVCASSVPATSHKTHQQYQHQNHNNQQQQQQQHPHQGAAASAMETLGLESAFNSEEGFGDPDLADSSRSWTVRHVLSYLKGRPGMYMTHIIMEYCDRGSLLSAIKRGVFKMDGLPDDDTPGSSGNVAAAAAGTTSTAGLPEAPRFTKRVVLRALLRTARDVAQGMCHLHSNGIIHGDLKPGNVLLRGCRSDRRGFTALVSDFGLSKITRGDKPLELNHWSTVTVMAPEVIMGRWLKASDVFSFGILLWQLVTGEIMPYGNATVQQVLLGVAQGVLKPEWPSSAHPALVRLGRACLATSPEKRPSFEAIVKILIKVEQNIRNELRPPREALLWSPALPAGRSGSGPEGSSSRQSRSSPSENTAAVQLNRLRSAAI</sequence>
<feature type="compositionally biased region" description="Low complexity" evidence="1">
    <location>
        <begin position="678"/>
        <end position="696"/>
    </location>
</feature>
<dbReference type="OrthoDB" id="4062651at2759"/>
<evidence type="ECO:0000256" key="1">
    <source>
        <dbReference type="SAM" id="MobiDB-lite"/>
    </source>
</evidence>
<dbReference type="InterPro" id="IPR011009">
    <property type="entry name" value="Kinase-like_dom_sf"/>
</dbReference>
<feature type="compositionally biased region" description="Basic and acidic residues" evidence="1">
    <location>
        <begin position="58"/>
        <end position="67"/>
    </location>
</feature>
<dbReference type="PROSITE" id="PS50011">
    <property type="entry name" value="PROTEIN_KINASE_DOM"/>
    <property type="match status" value="1"/>
</dbReference>
<feature type="region of interest" description="Disordered" evidence="1">
    <location>
        <begin position="327"/>
        <end position="382"/>
    </location>
</feature>
<organism evidence="4">
    <name type="scientific">Volvox carteri f. nagariensis</name>
    <dbReference type="NCBI Taxonomy" id="3068"/>
    <lineage>
        <taxon>Eukaryota</taxon>
        <taxon>Viridiplantae</taxon>
        <taxon>Chlorophyta</taxon>
        <taxon>core chlorophytes</taxon>
        <taxon>Chlorophyceae</taxon>
        <taxon>CS clade</taxon>
        <taxon>Chlamydomonadales</taxon>
        <taxon>Volvocaceae</taxon>
        <taxon>Volvox</taxon>
    </lineage>
</organism>
<dbReference type="SUPFAM" id="SSF56112">
    <property type="entry name" value="Protein kinase-like (PK-like)"/>
    <property type="match status" value="1"/>
</dbReference>
<evidence type="ECO:0000259" key="2">
    <source>
        <dbReference type="PROSITE" id="PS50011"/>
    </source>
</evidence>
<feature type="region of interest" description="Disordered" evidence="1">
    <location>
        <begin position="736"/>
        <end position="772"/>
    </location>
</feature>
<dbReference type="Pfam" id="PF07714">
    <property type="entry name" value="PK_Tyr_Ser-Thr"/>
    <property type="match status" value="1"/>
</dbReference>
<dbReference type="STRING" id="3068.D8U850"/>
<dbReference type="PANTHER" id="PTHR44329">
    <property type="entry name" value="SERINE/THREONINE-PROTEIN KINASE TNNI3K-RELATED"/>
    <property type="match status" value="1"/>
</dbReference>
<dbReference type="GO" id="GO:0004674">
    <property type="term" value="F:protein serine/threonine kinase activity"/>
    <property type="evidence" value="ECO:0007669"/>
    <property type="project" value="TreeGrafter"/>
</dbReference>
<evidence type="ECO:0000313" key="3">
    <source>
        <dbReference type="EMBL" id="EFJ44079.1"/>
    </source>
</evidence>
<evidence type="ECO:0000313" key="4">
    <source>
        <dbReference type="Proteomes" id="UP000001058"/>
    </source>
</evidence>
<feature type="domain" description="Protein kinase" evidence="2">
    <location>
        <begin position="696"/>
        <end position="1051"/>
    </location>
</feature>
<feature type="region of interest" description="Disordered" evidence="1">
    <location>
        <begin position="678"/>
        <end position="710"/>
    </location>
</feature>
<feature type="compositionally biased region" description="Low complexity" evidence="1">
    <location>
        <begin position="355"/>
        <end position="367"/>
    </location>
</feature>
<keyword evidence="4" id="KW-1185">Reference proteome</keyword>
<dbReference type="InterPro" id="IPR051681">
    <property type="entry name" value="Ser/Thr_Kinases-Pseudokinases"/>
</dbReference>
<dbReference type="InParanoid" id="D8U850"/>
<dbReference type="Proteomes" id="UP000001058">
    <property type="component" value="Unassembled WGS sequence"/>
</dbReference>
<dbReference type="InterPro" id="IPR001245">
    <property type="entry name" value="Ser-Thr/Tyr_kinase_cat_dom"/>
</dbReference>
<dbReference type="Gene3D" id="3.30.200.20">
    <property type="entry name" value="Phosphorylase Kinase, domain 1"/>
    <property type="match status" value="1"/>
</dbReference>
<dbReference type="InterPro" id="IPR000719">
    <property type="entry name" value="Prot_kinase_dom"/>
</dbReference>
<feature type="region of interest" description="Disordered" evidence="1">
    <location>
        <begin position="1066"/>
        <end position="1106"/>
    </location>
</feature>
<dbReference type="InterPro" id="IPR008271">
    <property type="entry name" value="Ser/Thr_kinase_AS"/>
</dbReference>
<dbReference type="Gene3D" id="1.10.510.10">
    <property type="entry name" value="Transferase(Phosphotransferase) domain 1"/>
    <property type="match status" value="1"/>
</dbReference>
<dbReference type="GeneID" id="9621607"/>
<proteinExistence type="predicted"/>
<feature type="region of interest" description="Disordered" evidence="1">
    <location>
        <begin position="129"/>
        <end position="238"/>
    </location>
</feature>
<feature type="compositionally biased region" description="Polar residues" evidence="1">
    <location>
        <begin position="177"/>
        <end position="186"/>
    </location>
</feature>
<dbReference type="AlphaFoldDB" id="D8U850"/>
<dbReference type="EMBL" id="GL378367">
    <property type="protein sequence ID" value="EFJ44079.1"/>
    <property type="molecule type" value="Genomic_DNA"/>
</dbReference>
<dbReference type="SMART" id="SM00220">
    <property type="entry name" value="S_TKc"/>
    <property type="match status" value="1"/>
</dbReference>
<dbReference type="KEGG" id="vcn:VOLCADRAFT_95692"/>
<feature type="compositionally biased region" description="Low complexity" evidence="1">
    <location>
        <begin position="748"/>
        <end position="768"/>
    </location>
</feature>
<feature type="compositionally biased region" description="Pro residues" evidence="1">
    <location>
        <begin position="218"/>
        <end position="230"/>
    </location>
</feature>
<gene>
    <name evidence="3" type="ORF">VOLCADRAFT_95692</name>
</gene>